<organism evidence="1 2">
    <name type="scientific">Lasiosphaeria ovina</name>
    <dbReference type="NCBI Taxonomy" id="92902"/>
    <lineage>
        <taxon>Eukaryota</taxon>
        <taxon>Fungi</taxon>
        <taxon>Dikarya</taxon>
        <taxon>Ascomycota</taxon>
        <taxon>Pezizomycotina</taxon>
        <taxon>Sordariomycetes</taxon>
        <taxon>Sordariomycetidae</taxon>
        <taxon>Sordariales</taxon>
        <taxon>Lasiosphaeriaceae</taxon>
        <taxon>Lasiosphaeria</taxon>
    </lineage>
</organism>
<dbReference type="Proteomes" id="UP001287356">
    <property type="component" value="Unassembled WGS sequence"/>
</dbReference>
<dbReference type="EMBL" id="JAULSN010000004">
    <property type="protein sequence ID" value="KAK3374377.1"/>
    <property type="molecule type" value="Genomic_DNA"/>
</dbReference>
<accession>A0AAE0KDT9</accession>
<comment type="caution">
    <text evidence="1">The sequence shown here is derived from an EMBL/GenBank/DDBJ whole genome shotgun (WGS) entry which is preliminary data.</text>
</comment>
<keyword evidence="2" id="KW-1185">Reference proteome</keyword>
<name>A0AAE0KDT9_9PEZI</name>
<protein>
    <submittedName>
        <fullName evidence="1">Uncharacterized protein</fullName>
    </submittedName>
</protein>
<evidence type="ECO:0000313" key="2">
    <source>
        <dbReference type="Proteomes" id="UP001287356"/>
    </source>
</evidence>
<sequence length="168" mass="19045">MRDIPPLFLSSVFFSHSGVREPHGTGLSFGPLLNPACLAWGRASSRASLRSRTRLRAWLAQVGYAVTLRMMCLVTCVCETQHAQSDISSGYLQRFQRWSPRLPPRYSIVLFLDLQLSINQTTALTISVALWSKRREPGLGWVRSVRILCLAWSAPFAVCRRQRFPSCY</sequence>
<gene>
    <name evidence="1" type="ORF">B0T24DRAFT_626300</name>
</gene>
<dbReference type="AlphaFoldDB" id="A0AAE0KDT9"/>
<proteinExistence type="predicted"/>
<evidence type="ECO:0000313" key="1">
    <source>
        <dbReference type="EMBL" id="KAK3374377.1"/>
    </source>
</evidence>
<reference evidence="1" key="2">
    <citation type="submission" date="2023-06" db="EMBL/GenBank/DDBJ databases">
        <authorList>
            <consortium name="Lawrence Berkeley National Laboratory"/>
            <person name="Haridas S."/>
            <person name="Hensen N."/>
            <person name="Bonometti L."/>
            <person name="Westerberg I."/>
            <person name="Brannstrom I.O."/>
            <person name="Guillou S."/>
            <person name="Cros-Aarteil S."/>
            <person name="Calhoun S."/>
            <person name="Kuo A."/>
            <person name="Mondo S."/>
            <person name="Pangilinan J."/>
            <person name="Riley R."/>
            <person name="Labutti K."/>
            <person name="Andreopoulos B."/>
            <person name="Lipzen A."/>
            <person name="Chen C."/>
            <person name="Yanf M."/>
            <person name="Daum C."/>
            <person name="Ng V."/>
            <person name="Clum A."/>
            <person name="Steindorff A."/>
            <person name="Ohm R."/>
            <person name="Martin F."/>
            <person name="Silar P."/>
            <person name="Natvig D."/>
            <person name="Lalanne C."/>
            <person name="Gautier V."/>
            <person name="Ament-Velasquez S.L."/>
            <person name="Kruys A."/>
            <person name="Hutchinson M.I."/>
            <person name="Powell A.J."/>
            <person name="Barry K."/>
            <person name="Miller A.N."/>
            <person name="Grigoriev I.V."/>
            <person name="Debuchy R."/>
            <person name="Gladieux P."/>
            <person name="Thoren M.H."/>
            <person name="Johannesson H."/>
        </authorList>
    </citation>
    <scope>NUCLEOTIDE SEQUENCE</scope>
    <source>
        <strain evidence="1">CBS 958.72</strain>
    </source>
</reference>
<reference evidence="1" key="1">
    <citation type="journal article" date="2023" name="Mol. Phylogenet. Evol.">
        <title>Genome-scale phylogeny and comparative genomics of the fungal order Sordariales.</title>
        <authorList>
            <person name="Hensen N."/>
            <person name="Bonometti L."/>
            <person name="Westerberg I."/>
            <person name="Brannstrom I.O."/>
            <person name="Guillou S."/>
            <person name="Cros-Aarteil S."/>
            <person name="Calhoun S."/>
            <person name="Haridas S."/>
            <person name="Kuo A."/>
            <person name="Mondo S."/>
            <person name="Pangilinan J."/>
            <person name="Riley R."/>
            <person name="LaButti K."/>
            <person name="Andreopoulos B."/>
            <person name="Lipzen A."/>
            <person name="Chen C."/>
            <person name="Yan M."/>
            <person name="Daum C."/>
            <person name="Ng V."/>
            <person name="Clum A."/>
            <person name="Steindorff A."/>
            <person name="Ohm R.A."/>
            <person name="Martin F."/>
            <person name="Silar P."/>
            <person name="Natvig D.O."/>
            <person name="Lalanne C."/>
            <person name="Gautier V."/>
            <person name="Ament-Velasquez S.L."/>
            <person name="Kruys A."/>
            <person name="Hutchinson M.I."/>
            <person name="Powell A.J."/>
            <person name="Barry K."/>
            <person name="Miller A.N."/>
            <person name="Grigoriev I.V."/>
            <person name="Debuchy R."/>
            <person name="Gladieux P."/>
            <person name="Hiltunen Thoren M."/>
            <person name="Johannesson H."/>
        </authorList>
    </citation>
    <scope>NUCLEOTIDE SEQUENCE</scope>
    <source>
        <strain evidence="1">CBS 958.72</strain>
    </source>
</reference>